<feature type="region of interest" description="Disordered" evidence="1">
    <location>
        <begin position="1"/>
        <end position="31"/>
    </location>
</feature>
<accession>A0A4V6QAV8</accession>
<dbReference type="GO" id="GO:0003677">
    <property type="term" value="F:DNA binding"/>
    <property type="evidence" value="ECO:0007669"/>
    <property type="project" value="InterPro"/>
</dbReference>
<feature type="region of interest" description="Disordered" evidence="1">
    <location>
        <begin position="73"/>
        <end position="109"/>
    </location>
</feature>
<gene>
    <name evidence="3" type="ORF">DFO67_10242</name>
</gene>
<protein>
    <submittedName>
        <fullName evidence="3">Helix-turn-helix protein</fullName>
    </submittedName>
</protein>
<organism evidence="3 4">
    <name type="scientific">Modicisalibacter xianhensis</name>
    <dbReference type="NCBI Taxonomy" id="442341"/>
    <lineage>
        <taxon>Bacteria</taxon>
        <taxon>Pseudomonadati</taxon>
        <taxon>Pseudomonadota</taxon>
        <taxon>Gammaproteobacteria</taxon>
        <taxon>Oceanospirillales</taxon>
        <taxon>Halomonadaceae</taxon>
        <taxon>Modicisalibacter</taxon>
    </lineage>
</organism>
<dbReference type="SUPFAM" id="SSF47413">
    <property type="entry name" value="lambda repressor-like DNA-binding domains"/>
    <property type="match status" value="1"/>
</dbReference>
<dbReference type="InterPro" id="IPR010982">
    <property type="entry name" value="Lambda_DNA-bd_dom_sf"/>
</dbReference>
<dbReference type="PROSITE" id="PS50943">
    <property type="entry name" value="HTH_CROC1"/>
    <property type="match status" value="1"/>
</dbReference>
<evidence type="ECO:0000256" key="1">
    <source>
        <dbReference type="SAM" id="MobiDB-lite"/>
    </source>
</evidence>
<dbReference type="EMBL" id="SOEC01000002">
    <property type="protein sequence ID" value="TDX32094.1"/>
    <property type="molecule type" value="Genomic_DNA"/>
</dbReference>
<dbReference type="AlphaFoldDB" id="A0A4V6QAV8"/>
<feature type="domain" description="HTH cro/C1-type" evidence="2">
    <location>
        <begin position="7"/>
        <end position="60"/>
    </location>
</feature>
<evidence type="ECO:0000313" key="3">
    <source>
        <dbReference type="EMBL" id="TDX32094.1"/>
    </source>
</evidence>
<dbReference type="SMART" id="SM00530">
    <property type="entry name" value="HTH_XRE"/>
    <property type="match status" value="1"/>
</dbReference>
<proteinExistence type="predicted"/>
<sequence>MTLHAQIKRRRRELGLTQHAMESRIGMSRQQYQRLESQGNPRLDSLQLVAQGLNAELMLIPREKLHAVRQLLEHKETLDEPTPPAPDEDPWHGLLDDLEQGNTEPKERE</sequence>
<feature type="compositionally biased region" description="Basic residues" evidence="1">
    <location>
        <begin position="1"/>
        <end position="12"/>
    </location>
</feature>
<dbReference type="CDD" id="cd00093">
    <property type="entry name" value="HTH_XRE"/>
    <property type="match status" value="1"/>
</dbReference>
<name>A0A4V6QAV8_9GAMM</name>
<evidence type="ECO:0000313" key="4">
    <source>
        <dbReference type="Proteomes" id="UP000294489"/>
    </source>
</evidence>
<comment type="caution">
    <text evidence="3">The sequence shown here is derived from an EMBL/GenBank/DDBJ whole genome shotgun (WGS) entry which is preliminary data.</text>
</comment>
<dbReference type="InterPro" id="IPR001387">
    <property type="entry name" value="Cro/C1-type_HTH"/>
</dbReference>
<dbReference type="Pfam" id="PF01381">
    <property type="entry name" value="HTH_3"/>
    <property type="match status" value="1"/>
</dbReference>
<dbReference type="Gene3D" id="1.10.260.40">
    <property type="entry name" value="lambda repressor-like DNA-binding domains"/>
    <property type="match status" value="1"/>
</dbReference>
<dbReference type="OrthoDB" id="9801039at2"/>
<evidence type="ECO:0000259" key="2">
    <source>
        <dbReference type="PROSITE" id="PS50943"/>
    </source>
</evidence>
<dbReference type="Proteomes" id="UP000294489">
    <property type="component" value="Unassembled WGS sequence"/>
</dbReference>
<reference evidence="3 4" key="1">
    <citation type="submission" date="2019-03" db="EMBL/GenBank/DDBJ databases">
        <title>Freshwater and sediment microbial communities from various areas in North America, analyzing microbe dynamics in response to fracking.</title>
        <authorList>
            <person name="Lamendella R."/>
        </authorList>
    </citation>
    <scope>NUCLEOTIDE SEQUENCE [LARGE SCALE GENOMIC DNA]</scope>
    <source>
        <strain evidence="3 4">6_TX</strain>
    </source>
</reference>